<sequence length="1143" mass="131764">MLENSEVTSRLKVIAKNFAHLSYINKRNPDLALYPHSSSEEEEIDEYGRKIKVKKKKFIQDSHNEDDDKVGESIMMDDPNKLDLINHLNSMKLLQISDAFDHFPKGCVDVDHFVNIMKEILSDTKLIHRSEFVSELVDLFYRASSAGTLIMFEDLTSYLIEHEIESSQPLEKSSFEYVESKVVDQTTHNNYIGKIYYFDQLDKMLLYEHNNRTMRIYDGKTMRLKNDIVASGVILAIEFISKKKMIAVLLSNKKIHFYDSTTANYKIFRELEVPCTQRCLCYVEHKDVLFSAGTNGAIFAWELNLIFSNEFAEEELKRSEDKTDFDYKKYLAYNTPWFEPENILCIVDLPNINFLATGSCDNKIRLWDLKTSTKIKKREDGLKDGMKLDSSVKGTSKSKGMNHSSKTKTHTEALDYNLITKEASKELLGHQKAVREIAYSEKHKILVSCGFDFAVFVWNPYYAKYIIKLEGHEHPLVGVNIPKNLPCFITCDTNGMVRVWNISDYSCLQVFYVTNVNEVTCLQTIPEHRRLVCGSRVFKVFEYSKPFTPELSDDNPIICARYSPIRLEFYIAGERSVKIWNCKHGKPVRELKKIMNADITFLTFDQDHRKLIVGDHNGAIKVFDLLSGVQIAEYESHDGEISYLGYGGGDKTIISTGWDRCIKIHMDNKSERENPCDKVLRGKAGCHSKDIISADYSHNLGLMATGSRNHTVRIWEYEKVKLEDELKGHSNEVTIVRFINPFPLLITCDNTGELFLWLVPNGLNSEKNKLLIKWRNMFTLQKMCPITSIDSYFDINKKILKIIIGDEMGSVRIQDASDIFNCIDLQPVDVVTGNMKRNPWRIFKFANKSSKYTAEVYKSEDKDYDGGMGIDAAILERKIEPELEEGCFRQIAQWKAHKDSIKSIKHITETDYPVIFTAGLDRMAKIWNLKGELMGTLRQGIMRVPDKPWDFPLSKHEKETGSRNSKVKMMLEDVKKKRDQDIQARKIFTKGPDKKKHATARGGLDRTAQPMVASLGQHTSNELDYSTLSNKWYGADFGDTERDSGEDHNSKVKQLLETVKRMTKQSARFGADRDALDEEEEKQSKRKIGPFQFDIDLEIDAEILKNEEVYKDLKELDDKIIKDKTPSYLTTKSFGRRKRRNKY</sequence>
<dbReference type="InterPro" id="IPR011047">
    <property type="entry name" value="Quinoprotein_ADH-like_sf"/>
</dbReference>
<keyword evidence="2" id="KW-0677">Repeat</keyword>
<dbReference type="AlphaFoldDB" id="A0AAD1XIZ6"/>
<dbReference type="SUPFAM" id="SSF50998">
    <property type="entry name" value="Quinoprotein alcohol dehydrogenase-like"/>
    <property type="match status" value="1"/>
</dbReference>
<dbReference type="Proteomes" id="UP001295684">
    <property type="component" value="Unassembled WGS sequence"/>
</dbReference>
<feature type="repeat" description="WD" evidence="3">
    <location>
        <begin position="469"/>
        <end position="510"/>
    </location>
</feature>
<feature type="repeat" description="WD" evidence="3">
    <location>
        <begin position="684"/>
        <end position="725"/>
    </location>
</feature>
<keyword evidence="6" id="KW-1185">Reference proteome</keyword>
<dbReference type="PANTHER" id="PTHR44324:SF4">
    <property type="entry name" value="WD40 REPEAT DOMAIN 95"/>
    <property type="match status" value="1"/>
</dbReference>
<organism evidence="5 6">
    <name type="scientific">Euplotes crassus</name>
    <dbReference type="NCBI Taxonomy" id="5936"/>
    <lineage>
        <taxon>Eukaryota</taxon>
        <taxon>Sar</taxon>
        <taxon>Alveolata</taxon>
        <taxon>Ciliophora</taxon>
        <taxon>Intramacronucleata</taxon>
        <taxon>Spirotrichea</taxon>
        <taxon>Hypotrichia</taxon>
        <taxon>Euplotida</taxon>
        <taxon>Euplotidae</taxon>
        <taxon>Moneuplotes</taxon>
    </lineage>
</organism>
<feature type="repeat" description="WD" evidence="3">
    <location>
        <begin position="350"/>
        <end position="377"/>
    </location>
</feature>
<accession>A0AAD1XIZ6</accession>
<dbReference type="EMBL" id="CAMPGE010014977">
    <property type="protein sequence ID" value="CAI2373620.1"/>
    <property type="molecule type" value="Genomic_DNA"/>
</dbReference>
<dbReference type="PROSITE" id="PS50082">
    <property type="entry name" value="WD_REPEATS_2"/>
    <property type="match status" value="4"/>
</dbReference>
<dbReference type="InterPro" id="IPR036322">
    <property type="entry name" value="WD40_repeat_dom_sf"/>
</dbReference>
<feature type="repeat" description="WD" evidence="3">
    <location>
        <begin position="427"/>
        <end position="459"/>
    </location>
</feature>
<dbReference type="InterPro" id="IPR001680">
    <property type="entry name" value="WD40_rpt"/>
</dbReference>
<dbReference type="PROSITE" id="PS00678">
    <property type="entry name" value="WD_REPEATS_1"/>
    <property type="match status" value="1"/>
</dbReference>
<keyword evidence="1 3" id="KW-0853">WD repeat</keyword>
<evidence type="ECO:0000256" key="1">
    <source>
        <dbReference type="ARBA" id="ARBA00022574"/>
    </source>
</evidence>
<evidence type="ECO:0000256" key="3">
    <source>
        <dbReference type="PROSITE-ProRule" id="PRU00221"/>
    </source>
</evidence>
<dbReference type="SUPFAM" id="SSF50978">
    <property type="entry name" value="WD40 repeat-like"/>
    <property type="match status" value="1"/>
</dbReference>
<dbReference type="InterPro" id="IPR051242">
    <property type="entry name" value="WD-EF-hand_domain"/>
</dbReference>
<feature type="region of interest" description="Disordered" evidence="4">
    <location>
        <begin position="1064"/>
        <end position="1087"/>
    </location>
</feature>
<gene>
    <name evidence="5" type="ORF">ECRASSUSDP1_LOCUS14966</name>
</gene>
<dbReference type="PROSITE" id="PS50294">
    <property type="entry name" value="WD_REPEATS_REGION"/>
    <property type="match status" value="1"/>
</dbReference>
<protein>
    <submittedName>
        <fullName evidence="5">Uncharacterized protein</fullName>
    </submittedName>
</protein>
<dbReference type="PANTHER" id="PTHR44324">
    <property type="entry name" value="WD40 REPEAT DOMAIN 95"/>
    <property type="match status" value="1"/>
</dbReference>
<reference evidence="5" key="1">
    <citation type="submission" date="2023-07" db="EMBL/GenBank/DDBJ databases">
        <authorList>
            <consortium name="AG Swart"/>
            <person name="Singh M."/>
            <person name="Singh A."/>
            <person name="Seah K."/>
            <person name="Emmerich C."/>
        </authorList>
    </citation>
    <scope>NUCLEOTIDE SEQUENCE</scope>
    <source>
        <strain evidence="5">DP1</strain>
    </source>
</reference>
<evidence type="ECO:0000256" key="4">
    <source>
        <dbReference type="SAM" id="MobiDB-lite"/>
    </source>
</evidence>
<dbReference type="InterPro" id="IPR019775">
    <property type="entry name" value="WD40_repeat_CS"/>
</dbReference>
<evidence type="ECO:0000313" key="5">
    <source>
        <dbReference type="EMBL" id="CAI2373620.1"/>
    </source>
</evidence>
<dbReference type="Pfam" id="PF00400">
    <property type="entry name" value="WD40"/>
    <property type="match status" value="5"/>
</dbReference>
<evidence type="ECO:0000256" key="2">
    <source>
        <dbReference type="ARBA" id="ARBA00022737"/>
    </source>
</evidence>
<evidence type="ECO:0000313" key="6">
    <source>
        <dbReference type="Proteomes" id="UP001295684"/>
    </source>
</evidence>
<dbReference type="SMART" id="SM00320">
    <property type="entry name" value="WD40"/>
    <property type="match status" value="12"/>
</dbReference>
<proteinExistence type="predicted"/>
<dbReference type="InterPro" id="IPR015943">
    <property type="entry name" value="WD40/YVTN_repeat-like_dom_sf"/>
</dbReference>
<name>A0AAD1XIZ6_EUPCR</name>
<comment type="caution">
    <text evidence="5">The sequence shown here is derived from an EMBL/GenBank/DDBJ whole genome shotgun (WGS) entry which is preliminary data.</text>
</comment>
<dbReference type="Gene3D" id="2.130.10.10">
    <property type="entry name" value="YVTN repeat-like/Quinoprotein amine dehydrogenase"/>
    <property type="match status" value="4"/>
</dbReference>